<dbReference type="EMBL" id="PSQE01000008">
    <property type="protein sequence ID" value="RHN39707.1"/>
    <property type="molecule type" value="Genomic_DNA"/>
</dbReference>
<accession>A0A396GLS3</accession>
<dbReference type="Gramene" id="rna45759">
    <property type="protein sequence ID" value="RHN39707.1"/>
    <property type="gene ID" value="gene45759"/>
</dbReference>
<gene>
    <name evidence="1" type="ORF">MtrunA17_Chr8g0346771</name>
</gene>
<evidence type="ECO:0000313" key="1">
    <source>
        <dbReference type="EMBL" id="RHN39707.1"/>
    </source>
</evidence>
<evidence type="ECO:0000313" key="2">
    <source>
        <dbReference type="Proteomes" id="UP000265566"/>
    </source>
</evidence>
<sequence length="59" mass="6802">MYGCRQIRKLQHTPLAFFFIKAQLKTMAQSEAPPSIHFFKISFAPSVRSKENRENGSMV</sequence>
<dbReference type="AlphaFoldDB" id="A0A396GLS3"/>
<dbReference type="Proteomes" id="UP000265566">
    <property type="component" value="Chromosome 8"/>
</dbReference>
<comment type="caution">
    <text evidence="1">The sequence shown here is derived from an EMBL/GenBank/DDBJ whole genome shotgun (WGS) entry which is preliminary data.</text>
</comment>
<proteinExistence type="predicted"/>
<name>A0A396GLS3_MEDTR</name>
<reference evidence="2" key="1">
    <citation type="journal article" date="2018" name="Nat. Plants">
        <title>Whole-genome landscape of Medicago truncatula symbiotic genes.</title>
        <authorList>
            <person name="Pecrix Y."/>
            <person name="Staton S.E."/>
            <person name="Sallet E."/>
            <person name="Lelandais-Briere C."/>
            <person name="Moreau S."/>
            <person name="Carrere S."/>
            <person name="Blein T."/>
            <person name="Jardinaud M.F."/>
            <person name="Latrasse D."/>
            <person name="Zouine M."/>
            <person name="Zahm M."/>
            <person name="Kreplak J."/>
            <person name="Mayjonade B."/>
            <person name="Satge C."/>
            <person name="Perez M."/>
            <person name="Cauet S."/>
            <person name="Marande W."/>
            <person name="Chantry-Darmon C."/>
            <person name="Lopez-Roques C."/>
            <person name="Bouchez O."/>
            <person name="Berard A."/>
            <person name="Debelle F."/>
            <person name="Munos S."/>
            <person name="Bendahmane A."/>
            <person name="Berges H."/>
            <person name="Niebel A."/>
            <person name="Buitink J."/>
            <person name="Frugier F."/>
            <person name="Benhamed M."/>
            <person name="Crespi M."/>
            <person name="Gouzy J."/>
            <person name="Gamas P."/>
        </authorList>
    </citation>
    <scope>NUCLEOTIDE SEQUENCE [LARGE SCALE GENOMIC DNA]</scope>
    <source>
        <strain evidence="2">cv. Jemalong A17</strain>
    </source>
</reference>
<organism evidence="1 2">
    <name type="scientific">Medicago truncatula</name>
    <name type="common">Barrel medic</name>
    <name type="synonym">Medicago tribuloides</name>
    <dbReference type="NCBI Taxonomy" id="3880"/>
    <lineage>
        <taxon>Eukaryota</taxon>
        <taxon>Viridiplantae</taxon>
        <taxon>Streptophyta</taxon>
        <taxon>Embryophyta</taxon>
        <taxon>Tracheophyta</taxon>
        <taxon>Spermatophyta</taxon>
        <taxon>Magnoliopsida</taxon>
        <taxon>eudicotyledons</taxon>
        <taxon>Gunneridae</taxon>
        <taxon>Pentapetalae</taxon>
        <taxon>rosids</taxon>
        <taxon>fabids</taxon>
        <taxon>Fabales</taxon>
        <taxon>Fabaceae</taxon>
        <taxon>Papilionoideae</taxon>
        <taxon>50 kb inversion clade</taxon>
        <taxon>NPAAA clade</taxon>
        <taxon>Hologalegina</taxon>
        <taxon>IRL clade</taxon>
        <taxon>Trifolieae</taxon>
        <taxon>Medicago</taxon>
    </lineage>
</organism>
<protein>
    <submittedName>
        <fullName evidence="1">Uncharacterized protein</fullName>
    </submittedName>
</protein>